<gene>
    <name evidence="1" type="ORF">TR51_03260</name>
</gene>
<accession>A0A0D0P4M0</accession>
<dbReference type="AlphaFoldDB" id="A0A0D0P4M0"/>
<organism evidence="1 2">
    <name type="scientific">Kitasatospora griseola</name>
    <name type="common">Streptomyces griseolosporeus</name>
    <dbReference type="NCBI Taxonomy" id="2064"/>
    <lineage>
        <taxon>Bacteria</taxon>
        <taxon>Bacillati</taxon>
        <taxon>Actinomycetota</taxon>
        <taxon>Actinomycetes</taxon>
        <taxon>Kitasatosporales</taxon>
        <taxon>Streptomycetaceae</taxon>
        <taxon>Kitasatospora</taxon>
    </lineage>
</organism>
<proteinExistence type="predicted"/>
<evidence type="ECO:0000313" key="2">
    <source>
        <dbReference type="Proteomes" id="UP000032066"/>
    </source>
</evidence>
<dbReference type="EMBL" id="JXZB01000001">
    <property type="protein sequence ID" value="KIQ66576.1"/>
    <property type="molecule type" value="Genomic_DNA"/>
</dbReference>
<dbReference type="PATRIC" id="fig|2064.6.peg.733"/>
<dbReference type="STRING" id="2064.TR51_03260"/>
<dbReference type="Proteomes" id="UP000032066">
    <property type="component" value="Unassembled WGS sequence"/>
</dbReference>
<reference evidence="1 2" key="1">
    <citation type="submission" date="2015-02" db="EMBL/GenBank/DDBJ databases">
        <title>Draft genome sequence of Kitasatospora griseola MF730-N6, a bafilomycin, terpentecin and satosporin producer.</title>
        <authorList>
            <person name="Arens J.C."/>
            <person name="Haltli B."/>
            <person name="Kerr R.G."/>
        </authorList>
    </citation>
    <scope>NUCLEOTIDE SEQUENCE [LARGE SCALE GENOMIC DNA]</scope>
    <source>
        <strain evidence="1 2">MF730-N6</strain>
    </source>
</reference>
<dbReference type="OrthoDB" id="3387657at2"/>
<keyword evidence="2" id="KW-1185">Reference proteome</keyword>
<name>A0A0D0P4M0_KITGR</name>
<sequence length="224" mass="25082">MQQRVTVQHIRTGPTEYRVIRAADGPGRIALYDRHYCLDVFADRDGLARLTALWSLATRSAHSLVHLPLRAQPAPAGYQDALSNEITPVALDLLLVHHSLQFRPADWKPLRARLGPGRPHTTSTPDPDFPAEYQAARRHGRGDHDHLRFDRAARTLVVTGSPAAFRFEGVGLHALLTEAPADHRTWPAVHHCTELDAGPWRKYPTPHSPVAGRLHVQYCPDWTL</sequence>
<comment type="caution">
    <text evidence="1">The sequence shown here is derived from an EMBL/GenBank/DDBJ whole genome shotgun (WGS) entry which is preliminary data.</text>
</comment>
<protein>
    <submittedName>
        <fullName evidence="1">Uncharacterized protein</fullName>
    </submittedName>
</protein>
<dbReference type="RefSeq" id="WP_043907851.1">
    <property type="nucleotide sequence ID" value="NZ_JXZB01000001.1"/>
</dbReference>
<evidence type="ECO:0000313" key="1">
    <source>
        <dbReference type="EMBL" id="KIQ66576.1"/>
    </source>
</evidence>